<feature type="region of interest" description="Disordered" evidence="1">
    <location>
        <begin position="1"/>
        <end position="211"/>
    </location>
</feature>
<feature type="compositionally biased region" description="Polar residues" evidence="1">
    <location>
        <begin position="104"/>
        <end position="114"/>
    </location>
</feature>
<accession>A0A9W7AI83</accession>
<dbReference type="Proteomes" id="UP001165085">
    <property type="component" value="Unassembled WGS sequence"/>
</dbReference>
<proteinExistence type="predicted"/>
<gene>
    <name evidence="2" type="ORF">TrST_g11310</name>
</gene>
<keyword evidence="3" id="KW-1185">Reference proteome</keyword>
<feature type="compositionally biased region" description="Acidic residues" evidence="1">
    <location>
        <begin position="199"/>
        <end position="211"/>
    </location>
</feature>
<dbReference type="OrthoDB" id="10483001at2759"/>
<protein>
    <submittedName>
        <fullName evidence="2">Uncharacterized protein</fullName>
    </submittedName>
</protein>
<dbReference type="EMBL" id="BRXY01000145">
    <property type="protein sequence ID" value="GMH71056.1"/>
    <property type="molecule type" value="Genomic_DNA"/>
</dbReference>
<sequence>MLPSSSPSPGEDGFIDLGQLPVPPPSTATNSSVVTSPPFTSDSSDSDSETTSPLDLLAQMKSGGASLLSKIKKQEYKHPQETTTSHRPDEADLPSISEDVKTLDITSHISSSPVGSDALPSPSVYFSSSLPPPSWRSHLSPSILLSAPSNLKPPPTLDSGAASELESLKELNQKEGAFRDQYDRKSGYRKPESYKREESEEESEGNDDEEE</sequence>
<dbReference type="AlphaFoldDB" id="A0A9W7AI83"/>
<reference evidence="3" key="1">
    <citation type="journal article" date="2023" name="Commun. Biol.">
        <title>Genome analysis of Parmales, the sister group of diatoms, reveals the evolutionary specialization of diatoms from phago-mixotrophs to photoautotrophs.</title>
        <authorList>
            <person name="Ban H."/>
            <person name="Sato S."/>
            <person name="Yoshikawa S."/>
            <person name="Yamada K."/>
            <person name="Nakamura Y."/>
            <person name="Ichinomiya M."/>
            <person name="Sato N."/>
            <person name="Blanc-Mathieu R."/>
            <person name="Endo H."/>
            <person name="Kuwata A."/>
            <person name="Ogata H."/>
        </authorList>
    </citation>
    <scope>NUCLEOTIDE SEQUENCE [LARGE SCALE GENOMIC DNA]</scope>
    <source>
        <strain evidence="3">NIES 3701</strain>
    </source>
</reference>
<evidence type="ECO:0000313" key="3">
    <source>
        <dbReference type="Proteomes" id="UP001165085"/>
    </source>
</evidence>
<feature type="compositionally biased region" description="Low complexity" evidence="1">
    <location>
        <begin position="31"/>
        <end position="57"/>
    </location>
</feature>
<name>A0A9W7AI83_9STRA</name>
<feature type="compositionally biased region" description="Basic and acidic residues" evidence="1">
    <location>
        <begin position="166"/>
        <end position="198"/>
    </location>
</feature>
<feature type="compositionally biased region" description="Basic and acidic residues" evidence="1">
    <location>
        <begin position="72"/>
        <end position="90"/>
    </location>
</feature>
<evidence type="ECO:0000256" key="1">
    <source>
        <dbReference type="SAM" id="MobiDB-lite"/>
    </source>
</evidence>
<evidence type="ECO:0000313" key="2">
    <source>
        <dbReference type="EMBL" id="GMH71056.1"/>
    </source>
</evidence>
<comment type="caution">
    <text evidence="2">The sequence shown here is derived from an EMBL/GenBank/DDBJ whole genome shotgun (WGS) entry which is preliminary data.</text>
</comment>
<organism evidence="2 3">
    <name type="scientific">Triparma strigata</name>
    <dbReference type="NCBI Taxonomy" id="1606541"/>
    <lineage>
        <taxon>Eukaryota</taxon>
        <taxon>Sar</taxon>
        <taxon>Stramenopiles</taxon>
        <taxon>Ochrophyta</taxon>
        <taxon>Bolidophyceae</taxon>
        <taxon>Parmales</taxon>
        <taxon>Triparmaceae</taxon>
        <taxon>Triparma</taxon>
    </lineage>
</organism>